<dbReference type="PRINTS" id="PR00702">
    <property type="entry name" value="ACRIFLAVINRP"/>
</dbReference>
<dbReference type="Pfam" id="PF00873">
    <property type="entry name" value="ACR_tran"/>
    <property type="match status" value="1"/>
</dbReference>
<keyword evidence="1" id="KW-0472">Membrane</keyword>
<feature type="transmembrane region" description="Helical" evidence="1">
    <location>
        <begin position="527"/>
        <end position="547"/>
    </location>
</feature>
<feature type="transmembrane region" description="Helical" evidence="1">
    <location>
        <begin position="958"/>
        <end position="975"/>
    </location>
</feature>
<feature type="transmembrane region" description="Helical" evidence="1">
    <location>
        <begin position="334"/>
        <end position="353"/>
    </location>
</feature>
<comment type="caution">
    <text evidence="2">The sequence shown here is derived from an EMBL/GenBank/DDBJ whole genome shotgun (WGS) entry which is preliminary data.</text>
</comment>
<feature type="transmembrane region" description="Helical" evidence="1">
    <location>
        <begin position="987"/>
        <end position="1013"/>
    </location>
</feature>
<reference evidence="2 3" key="1">
    <citation type="submission" date="2022-04" db="EMBL/GenBank/DDBJ databases">
        <authorList>
            <person name="Grouzdev D.S."/>
            <person name="Pantiukh K.S."/>
            <person name="Krutkina M.S."/>
        </authorList>
    </citation>
    <scope>NUCLEOTIDE SEQUENCE [LARGE SCALE GENOMIC DNA]</scope>
    <source>
        <strain evidence="2 3">6x-1</strain>
    </source>
</reference>
<organism evidence="2 3">
    <name type="scientific">Ancylobacter crimeensis</name>
    <dbReference type="NCBI Taxonomy" id="2579147"/>
    <lineage>
        <taxon>Bacteria</taxon>
        <taxon>Pseudomonadati</taxon>
        <taxon>Pseudomonadota</taxon>
        <taxon>Alphaproteobacteria</taxon>
        <taxon>Hyphomicrobiales</taxon>
        <taxon>Xanthobacteraceae</taxon>
        <taxon>Ancylobacter</taxon>
    </lineage>
</organism>
<evidence type="ECO:0000256" key="1">
    <source>
        <dbReference type="SAM" id="Phobius"/>
    </source>
</evidence>
<accession>A0ABT0DB27</accession>
<dbReference type="Gene3D" id="3.30.70.1430">
    <property type="entry name" value="Multidrug efflux transporter AcrB pore domain"/>
    <property type="match status" value="2"/>
</dbReference>
<dbReference type="PANTHER" id="PTHR32063:SF30">
    <property type="entry name" value="ACRB_ACRD_ACRF FAMILY PROTEIN"/>
    <property type="match status" value="1"/>
</dbReference>
<dbReference type="InterPro" id="IPR001036">
    <property type="entry name" value="Acrflvin-R"/>
</dbReference>
<proteinExistence type="predicted"/>
<feature type="transmembrane region" description="Helical" evidence="1">
    <location>
        <begin position="431"/>
        <end position="451"/>
    </location>
</feature>
<dbReference type="NCBIfam" id="NF033617">
    <property type="entry name" value="RND_permease_2"/>
    <property type="match status" value="1"/>
</dbReference>
<dbReference type="EMBL" id="JALKCH010000005">
    <property type="protein sequence ID" value="MCK0197159.1"/>
    <property type="molecule type" value="Genomic_DNA"/>
</dbReference>
<name>A0ABT0DB27_9HYPH</name>
<feature type="transmembrane region" description="Helical" evidence="1">
    <location>
        <begin position="859"/>
        <end position="876"/>
    </location>
</feature>
<feature type="transmembrane region" description="Helical" evidence="1">
    <location>
        <begin position="360"/>
        <end position="381"/>
    </location>
</feature>
<keyword evidence="1" id="KW-1133">Transmembrane helix</keyword>
<dbReference type="Proteomes" id="UP001203284">
    <property type="component" value="Unassembled WGS sequence"/>
</dbReference>
<dbReference type="Gene3D" id="1.20.1640.10">
    <property type="entry name" value="Multidrug efflux transporter AcrB transmembrane domain"/>
    <property type="match status" value="2"/>
</dbReference>
<gene>
    <name evidence="2" type="ORF">MWN34_09565</name>
</gene>
<dbReference type="Gene3D" id="3.30.70.1320">
    <property type="entry name" value="Multidrug efflux transporter AcrB pore domain like"/>
    <property type="match status" value="1"/>
</dbReference>
<dbReference type="RefSeq" id="WP_247028765.1">
    <property type="nucleotide sequence ID" value="NZ_JALKCH010000005.1"/>
</dbReference>
<dbReference type="InterPro" id="IPR027463">
    <property type="entry name" value="AcrB_DN_DC_subdom"/>
</dbReference>
<keyword evidence="3" id="KW-1185">Reference proteome</keyword>
<evidence type="ECO:0000313" key="3">
    <source>
        <dbReference type="Proteomes" id="UP001203284"/>
    </source>
</evidence>
<protein>
    <submittedName>
        <fullName evidence="2">Multidrug efflux RND transporter permease subunit</fullName>
    </submittedName>
</protein>
<dbReference type="SUPFAM" id="SSF82866">
    <property type="entry name" value="Multidrug efflux transporter AcrB transmembrane domain"/>
    <property type="match status" value="2"/>
</dbReference>
<feature type="transmembrane region" description="Helical" evidence="1">
    <location>
        <begin position="896"/>
        <end position="922"/>
    </location>
</feature>
<feature type="transmembrane region" description="Helical" evidence="1">
    <location>
        <begin position="463"/>
        <end position="482"/>
    </location>
</feature>
<dbReference type="PANTHER" id="PTHR32063">
    <property type="match status" value="1"/>
</dbReference>
<dbReference type="SUPFAM" id="SSF82693">
    <property type="entry name" value="Multidrug efflux transporter AcrB pore domain, PN1, PN2, PC1 and PC2 subdomains"/>
    <property type="match status" value="3"/>
</dbReference>
<dbReference type="SUPFAM" id="SSF82714">
    <property type="entry name" value="Multidrug efflux transporter AcrB TolC docking domain, DN and DC subdomains"/>
    <property type="match status" value="2"/>
</dbReference>
<keyword evidence="1" id="KW-0812">Transmembrane</keyword>
<sequence length="1035" mass="109501">MNLSAPFINRPIATSLLMLALALLGVIAYPQLPVAPLPQIDFPTIQVSASLPGASPDVMAASVASPLERRFGQIAGITQMTSSSTLGSTSITIQFDLNRDIDAAAQDVQAAITAALRQLPDDLTSPPSYRKVNPADSPIMILSARSDTMPMTAVDDVADNVLAQRLSQIDGVSQVSIAGEQKPSIRIQIDPARLAASGLTFEDVRTTLANSTAQAAKGSINGAVRSFTIAANDQITTPEAYDDVILAYRNGAPIRVRDVGHAVEGPENVNIAAWSTGRKAVVLLVFKQPGANVIATVDAIKKALPQLDAVLPAGITVDTVLDRTTTIRASVEDVQFTLGLTIGLVVLVILLFLRNLRATLIPAVVVPLSLAGSAAVMYALGFSLDNLSLMALTIAVGFVVDDAIVVVENIVRHMEEGEAAFPAAMKGAREIGFTVLSISISLVAVFIPLLLMGGIVGRLFREFALTVTAAIAVSAVVSLTLTPMLCSRFLKAPSHEHGRLYRFIEAGFDGLLAGYMATLAIAMRHRLVTLIVFFLTMGLTGWLFVVVPKGFFPTQDIGIISGLSEAAQDISPEAMKKLQQQLGAVIGADPAVAAYGSMLGSGGASTTNNGRFFIALKPRDQRDASATQVIERLRPRLAQVPGAAVFLQPAQDITVGGRVSRAQYQYTLTDVDLDELNEWAPKLMAKLRAEPDLADISSDQQGNAPQVKITIDRDHASRFGIQPAVIDATLNDAFGQQQAAQYFTQLDSYSVIIEATPELQRRIGTLDEIYVKSPTTGAAIPLSTFVSVDAKAVGPLSVQHQAQFPAITLSFNLRPGVSLGQAVEIINKAAADLGMPNTITGSFQGNAQAFQSALASEPALIAAALFAVYIILGVLYESYIHPLTILSTLPSAGIGALLALWGGGFDLSVIGIIGIILLIGIVKKNGIMLVDFAIAGERERGLDAETAITEACRLRFRPILMTTLAALLGGVPLMLGHGTGSELRQPLGYAMVGGLALSQVLTLYTTPVVYLYLARVQAWFNRRPATTASAPLPAE</sequence>
<feature type="transmembrane region" description="Helical" evidence="1">
    <location>
        <begin position="503"/>
        <end position="521"/>
    </location>
</feature>
<dbReference type="Gene3D" id="3.30.70.1440">
    <property type="entry name" value="Multidrug efflux transporter AcrB pore domain"/>
    <property type="match status" value="1"/>
</dbReference>
<evidence type="ECO:0000313" key="2">
    <source>
        <dbReference type="EMBL" id="MCK0197159.1"/>
    </source>
</evidence>
<dbReference type="Gene3D" id="3.30.2090.10">
    <property type="entry name" value="Multidrug efflux transporter AcrB TolC docking domain, DN and DC subdomains"/>
    <property type="match status" value="2"/>
</dbReference>